<accession>B8LX53</accession>
<dbReference type="InterPro" id="IPR036770">
    <property type="entry name" value="Ankyrin_rpt-contain_sf"/>
</dbReference>
<name>B8LX53_TALSN</name>
<dbReference type="Pfam" id="PF12796">
    <property type="entry name" value="Ank_2"/>
    <property type="match status" value="2"/>
</dbReference>
<keyword evidence="2 3" id="KW-0040">ANK repeat</keyword>
<dbReference type="eggNOG" id="KOG0507">
    <property type="taxonomic scope" value="Eukaryota"/>
</dbReference>
<evidence type="ECO:0000256" key="3">
    <source>
        <dbReference type="PROSITE-ProRule" id="PRU00023"/>
    </source>
</evidence>
<dbReference type="OMA" id="DHYPSRA"/>
<dbReference type="PANTHER" id="PTHR24189:SF50">
    <property type="entry name" value="ANKYRIN REPEAT AND SOCS BOX PROTEIN 2"/>
    <property type="match status" value="1"/>
</dbReference>
<feature type="repeat" description="ANK" evidence="3">
    <location>
        <begin position="187"/>
        <end position="216"/>
    </location>
</feature>
<dbReference type="PANTHER" id="PTHR24189">
    <property type="entry name" value="MYOTROPHIN"/>
    <property type="match status" value="1"/>
</dbReference>
<sequence length="293" mass="32219">MDVLPPPNYPPVHPSEYPQIPTRTPPATLEIARACCVSGDIQEFRAILDSQDPSSENFDIHDFHAIMVEAINRADVQFIKELLDHGLPMDPLYALEAVSTKRKDALEVFLQNGWNINQPISELEPPVLGYAVADEGMVGWLLDHGANPNQQCVIDFTPLSRAVESAPISVIQLMLRRGGDARKGQLLHHAIARNSDSIAVLNLLIEKGADINSTMYNDYPSWALFFFMGLGTALHKAAELGKVDIVRYLISKGADLDIKDANGRTALECAKMSNHSEVIQALEKDNGLSIQDA</sequence>
<dbReference type="HOGENOM" id="CLU_064330_0_0_1"/>
<dbReference type="InterPro" id="IPR050745">
    <property type="entry name" value="Multifunctional_regulatory"/>
</dbReference>
<feature type="repeat" description="ANK" evidence="3">
    <location>
        <begin position="232"/>
        <end position="261"/>
    </location>
</feature>
<dbReference type="Gene3D" id="1.25.40.20">
    <property type="entry name" value="Ankyrin repeat-containing domain"/>
    <property type="match status" value="2"/>
</dbReference>
<dbReference type="OrthoDB" id="426293at2759"/>
<evidence type="ECO:0000256" key="2">
    <source>
        <dbReference type="ARBA" id="ARBA00023043"/>
    </source>
</evidence>
<evidence type="ECO:0000313" key="5">
    <source>
        <dbReference type="Proteomes" id="UP000001745"/>
    </source>
</evidence>
<dbReference type="RefSeq" id="XP_002340090.1">
    <property type="nucleotide sequence ID" value="XM_002340049.1"/>
</dbReference>
<keyword evidence="5" id="KW-1185">Reference proteome</keyword>
<proteinExistence type="predicted"/>
<dbReference type="SUPFAM" id="SSF48403">
    <property type="entry name" value="Ankyrin repeat"/>
    <property type="match status" value="1"/>
</dbReference>
<organism evidence="4 5">
    <name type="scientific">Talaromyces stipitatus (strain ATCC 10500 / CBS 375.48 / QM 6759 / NRRL 1006)</name>
    <name type="common">Penicillium stipitatum</name>
    <dbReference type="NCBI Taxonomy" id="441959"/>
    <lineage>
        <taxon>Eukaryota</taxon>
        <taxon>Fungi</taxon>
        <taxon>Dikarya</taxon>
        <taxon>Ascomycota</taxon>
        <taxon>Pezizomycotina</taxon>
        <taxon>Eurotiomycetes</taxon>
        <taxon>Eurotiomycetidae</taxon>
        <taxon>Eurotiales</taxon>
        <taxon>Trichocomaceae</taxon>
        <taxon>Talaromyces</taxon>
        <taxon>Talaromyces sect. Talaromyces</taxon>
    </lineage>
</organism>
<keyword evidence="1" id="KW-0677">Repeat</keyword>
<protein>
    <submittedName>
        <fullName evidence="4">Hspc200, putative</fullName>
    </submittedName>
</protein>
<dbReference type="SMART" id="SM00248">
    <property type="entry name" value="ANK"/>
    <property type="match status" value="6"/>
</dbReference>
<dbReference type="VEuPathDB" id="FungiDB:TSTA_061910"/>
<dbReference type="EMBL" id="EQ962652">
    <property type="protein sequence ID" value="EED22703.1"/>
    <property type="molecule type" value="Genomic_DNA"/>
</dbReference>
<gene>
    <name evidence="4" type="ORF">TSTA_061910</name>
</gene>
<reference evidence="5" key="1">
    <citation type="journal article" date="2015" name="Genome Announc.">
        <title>Genome sequence of the AIDS-associated pathogen Penicillium marneffei (ATCC18224) and its near taxonomic relative Talaromyces stipitatus (ATCC10500).</title>
        <authorList>
            <person name="Nierman W.C."/>
            <person name="Fedorova-Abrams N.D."/>
            <person name="Andrianopoulos A."/>
        </authorList>
    </citation>
    <scope>NUCLEOTIDE SEQUENCE [LARGE SCALE GENOMIC DNA]</scope>
    <source>
        <strain evidence="5">ATCC 10500 / CBS 375.48 / QM 6759 / NRRL 1006</strain>
    </source>
</reference>
<evidence type="ECO:0000256" key="1">
    <source>
        <dbReference type="ARBA" id="ARBA00022737"/>
    </source>
</evidence>
<dbReference type="PhylomeDB" id="B8LX53"/>
<dbReference type="Proteomes" id="UP000001745">
    <property type="component" value="Unassembled WGS sequence"/>
</dbReference>
<dbReference type="PROSITE" id="PS50297">
    <property type="entry name" value="ANK_REP_REGION"/>
    <property type="match status" value="1"/>
</dbReference>
<evidence type="ECO:0000313" key="4">
    <source>
        <dbReference type="EMBL" id="EED22703.1"/>
    </source>
</evidence>
<dbReference type="PROSITE" id="PS50088">
    <property type="entry name" value="ANK_REPEAT"/>
    <property type="match status" value="2"/>
</dbReference>
<dbReference type="InParanoid" id="B8LX53"/>
<dbReference type="GeneID" id="8101005"/>
<dbReference type="AlphaFoldDB" id="B8LX53"/>
<dbReference type="InterPro" id="IPR002110">
    <property type="entry name" value="Ankyrin_rpt"/>
</dbReference>
<dbReference type="STRING" id="441959.B8LX53"/>